<evidence type="ECO:0000313" key="4">
    <source>
        <dbReference type="Proteomes" id="UP000248584"/>
    </source>
</evidence>
<keyword evidence="4" id="KW-1185">Reference proteome</keyword>
<organism evidence="1 3">
    <name type="scientific">Nonlabens dokdonensis</name>
    <dbReference type="NCBI Taxonomy" id="328515"/>
    <lineage>
        <taxon>Bacteria</taxon>
        <taxon>Pseudomonadati</taxon>
        <taxon>Bacteroidota</taxon>
        <taxon>Flavobacteriia</taxon>
        <taxon>Flavobacteriales</taxon>
        <taxon>Flavobacteriaceae</taxon>
        <taxon>Nonlabens</taxon>
    </lineage>
</organism>
<protein>
    <submittedName>
        <fullName evidence="1">Uncharacterized protein</fullName>
    </submittedName>
</protein>
<dbReference type="Proteomes" id="UP000196102">
    <property type="component" value="Unassembled WGS sequence"/>
</dbReference>
<reference evidence="1" key="1">
    <citation type="journal article" date="2017" name="Proc. Natl. Acad. Sci. U.S.A.">
        <title>Simulation of Deepwater Horizon oil plume reveals substrate specialization within a complex community of hydrocarbon degraders.</title>
        <authorList>
            <person name="Hu P."/>
            <person name="Dubinsky E.A."/>
            <person name="Probst A.J."/>
            <person name="Wang J."/>
            <person name="Sieber C.M.K."/>
            <person name="Tom L.M."/>
            <person name="Gardinali P."/>
            <person name="Banfield J.F."/>
            <person name="Atlas R.M."/>
            <person name="Andersen G.L."/>
        </authorList>
    </citation>
    <scope>NUCLEOTIDE SEQUENCE</scope>
    <source>
        <strain evidence="1">35_9_T64</strain>
    </source>
</reference>
<reference evidence="3" key="2">
    <citation type="journal article" date="2017" name="Proc. Natl. Acad. Sci. U.S.A.">
        <title>Simulation of Deepwater Horizon oil plume reveals substrate specialization within a complex community of hydrocarbon-degraders.</title>
        <authorList>
            <person name="Hu P."/>
            <person name="Dubinsky E.A."/>
            <person name="Probst A.J."/>
            <person name="Wang J."/>
            <person name="Sieber C.M.K."/>
            <person name="Tom L.M."/>
            <person name="Gardinali P."/>
            <person name="Banfield J.F."/>
            <person name="Atlas R.M."/>
            <person name="Andersen G.L."/>
        </authorList>
    </citation>
    <scope>NUCLEOTIDE SEQUENCE [LARGE SCALE GENOMIC DNA]</scope>
</reference>
<comment type="caution">
    <text evidence="1">The sequence shown here is derived from an EMBL/GenBank/DDBJ whole genome shotgun (WGS) entry which is preliminary data.</text>
</comment>
<dbReference type="RefSeq" id="WP_015363098.1">
    <property type="nucleotide sequence ID" value="NZ_CAJXYO010000003.1"/>
</dbReference>
<accession>A0A1Z8B6J2</accession>
<gene>
    <name evidence="1" type="ORF">A9Q93_04230</name>
    <name evidence="2" type="ORF">LX97_02207</name>
</gene>
<name>A0A1Z8B6J2_9FLAO</name>
<dbReference type="EMBL" id="MAAX01000071">
    <property type="protein sequence ID" value="OUS18108.1"/>
    <property type="molecule type" value="Genomic_DNA"/>
</dbReference>
<sequence>MSKFFINCDQASILSTREQYGDLNPKEIFRHKLHRGHCFKCRSFHKNNAKFQRTLKGLRWVSLGIEQKKLIKKALKEAMSK</sequence>
<proteinExistence type="predicted"/>
<evidence type="ECO:0000313" key="1">
    <source>
        <dbReference type="EMBL" id="OUS18108.1"/>
    </source>
</evidence>
<reference evidence="2 4" key="3">
    <citation type="submission" date="2018-06" db="EMBL/GenBank/DDBJ databases">
        <title>Genomic Encyclopedia of Archaeal and Bacterial Type Strains, Phase II (KMG-II): from individual species to whole genera.</title>
        <authorList>
            <person name="Goeker M."/>
        </authorList>
    </citation>
    <scope>NUCLEOTIDE SEQUENCE [LARGE SCALE GENOMIC DNA]</scope>
    <source>
        <strain evidence="2 4">DSM 17205</strain>
    </source>
</reference>
<dbReference type="Proteomes" id="UP000248584">
    <property type="component" value="Unassembled WGS sequence"/>
</dbReference>
<dbReference type="AlphaFoldDB" id="A0A1Z8B6J2"/>
<dbReference type="EMBL" id="QKZR01000003">
    <property type="protein sequence ID" value="PZX39849.1"/>
    <property type="molecule type" value="Genomic_DNA"/>
</dbReference>
<evidence type="ECO:0000313" key="2">
    <source>
        <dbReference type="EMBL" id="PZX39849.1"/>
    </source>
</evidence>
<evidence type="ECO:0000313" key="3">
    <source>
        <dbReference type="Proteomes" id="UP000196102"/>
    </source>
</evidence>